<proteinExistence type="predicted"/>
<protein>
    <submittedName>
        <fullName evidence="1">Uncharacterized protein</fullName>
    </submittedName>
</protein>
<name>A0A8F6TYX1_9RHOB</name>
<reference evidence="1 2" key="1">
    <citation type="submission" date="2021-07" db="EMBL/GenBank/DDBJ databases">
        <title>A novel Jannaschia species isolated from marine dinoflagellate Ceratoperidinium margalefii.</title>
        <authorList>
            <person name="Jiang Y."/>
            <person name="Li Z."/>
        </authorList>
    </citation>
    <scope>NUCLEOTIDE SEQUENCE [LARGE SCALE GENOMIC DNA]</scope>
    <source>
        <strain evidence="1 2">J12C1-MA-4</strain>
    </source>
</reference>
<dbReference type="Proteomes" id="UP000825009">
    <property type="component" value="Chromosome"/>
</dbReference>
<accession>A0A8F6TYX1</accession>
<dbReference type="EMBL" id="CP079194">
    <property type="protein sequence ID" value="QXT40488.1"/>
    <property type="molecule type" value="Genomic_DNA"/>
</dbReference>
<dbReference type="AlphaFoldDB" id="A0A8F6TYX1"/>
<evidence type="ECO:0000313" key="2">
    <source>
        <dbReference type="Proteomes" id="UP000825009"/>
    </source>
</evidence>
<keyword evidence="2" id="KW-1185">Reference proteome</keyword>
<evidence type="ECO:0000313" key="1">
    <source>
        <dbReference type="EMBL" id="QXT40488.1"/>
    </source>
</evidence>
<dbReference type="KEGG" id="gce:KYE46_04380"/>
<gene>
    <name evidence="1" type="ORF">KYE46_04380</name>
</gene>
<sequence>MRKDFETLLENVLAAVMAPENDALALATKVHSTMADEAAITVIRALLAADRAIAETFNGDAERRADAALARGLALTLAEAADELAHERGDPDPIRLGDLIH</sequence>
<organism evidence="1 2">
    <name type="scientific">Gymnodinialimonas ceratoperidinii</name>
    <dbReference type="NCBI Taxonomy" id="2856823"/>
    <lineage>
        <taxon>Bacteria</taxon>
        <taxon>Pseudomonadati</taxon>
        <taxon>Pseudomonadota</taxon>
        <taxon>Alphaproteobacteria</taxon>
        <taxon>Rhodobacterales</taxon>
        <taxon>Paracoccaceae</taxon>
        <taxon>Gymnodinialimonas</taxon>
    </lineage>
</organism>
<dbReference type="RefSeq" id="WP_219003727.1">
    <property type="nucleotide sequence ID" value="NZ_CP079194.1"/>
</dbReference>